<accession>A0A251VKK5</accession>
<feature type="compositionally biased region" description="Low complexity" evidence="1">
    <location>
        <begin position="168"/>
        <end position="183"/>
    </location>
</feature>
<dbReference type="OMA" id="SHVTHEQ"/>
<dbReference type="AlphaFoldDB" id="A0A251VKK5"/>
<name>A0A251VKK5_HELAN</name>
<sequence>MDHIDGTAPPASSSAEYEAWKEIDALVLQWIFSTLSDALLKRVMDSSTATAHAAWSKLEKIYLSNKKARAASLETKFCNLSLSACSSVEAYCQQLTDLANQLADVDVPVTESRLVLQLVRGLPAEFNTTAALINQNGVDWDQAVSMLQDEILRLDAQKDSHSTVLAATSSQTTPQNNQQTPSSDPNSSSTRGRGRGRGSWNRRGGRGRGNNNRQNWSGQQQQHSGFSQQPGYPNWAWWTPPPCPYPTQQQWRPNSSTGQQQTAPLQAHFSAVPQQQFSGFSPSPQGVYNALSPSDLSAAFNNMQMNQPSSSWASDVFDSGAESHVTHEQGS</sequence>
<dbReference type="PANTHER" id="PTHR47481">
    <property type="match status" value="1"/>
</dbReference>
<organism evidence="2 3">
    <name type="scientific">Helianthus annuus</name>
    <name type="common">Common sunflower</name>
    <dbReference type="NCBI Taxonomy" id="4232"/>
    <lineage>
        <taxon>Eukaryota</taxon>
        <taxon>Viridiplantae</taxon>
        <taxon>Streptophyta</taxon>
        <taxon>Embryophyta</taxon>
        <taxon>Tracheophyta</taxon>
        <taxon>Spermatophyta</taxon>
        <taxon>Magnoliopsida</taxon>
        <taxon>eudicotyledons</taxon>
        <taxon>Gunneridae</taxon>
        <taxon>Pentapetalae</taxon>
        <taxon>asterids</taxon>
        <taxon>campanulids</taxon>
        <taxon>Asterales</taxon>
        <taxon>Asteraceae</taxon>
        <taxon>Asteroideae</taxon>
        <taxon>Heliantheae alliance</taxon>
        <taxon>Heliantheae</taxon>
        <taxon>Helianthus</taxon>
    </lineage>
</organism>
<protein>
    <submittedName>
        <fullName evidence="2">Uncharacterized protein</fullName>
    </submittedName>
</protein>
<dbReference type="InParanoid" id="A0A251VKK5"/>
<feature type="compositionally biased region" description="Low complexity" evidence="1">
    <location>
        <begin position="209"/>
        <end position="231"/>
    </location>
</feature>
<feature type="compositionally biased region" description="Polar residues" evidence="1">
    <location>
        <begin position="252"/>
        <end position="263"/>
    </location>
</feature>
<dbReference type="PANTHER" id="PTHR47481:SF40">
    <property type="entry name" value="RETROTRANSPOSON GAG DOMAIN-CONTAINING PROTEIN"/>
    <property type="match status" value="1"/>
</dbReference>
<evidence type="ECO:0000313" key="2">
    <source>
        <dbReference type="EMBL" id="OTG35849.1"/>
    </source>
</evidence>
<dbReference type="Proteomes" id="UP000215914">
    <property type="component" value="Chromosome 1"/>
</dbReference>
<dbReference type="EMBL" id="CM007890">
    <property type="protein sequence ID" value="OTG35849.1"/>
    <property type="molecule type" value="Genomic_DNA"/>
</dbReference>
<feature type="region of interest" description="Disordered" evidence="1">
    <location>
        <begin position="307"/>
        <end position="331"/>
    </location>
</feature>
<feature type="region of interest" description="Disordered" evidence="1">
    <location>
        <begin position="162"/>
        <end position="263"/>
    </location>
</feature>
<keyword evidence="3" id="KW-1185">Reference proteome</keyword>
<reference evidence="3" key="1">
    <citation type="journal article" date="2017" name="Nature">
        <title>The sunflower genome provides insights into oil metabolism, flowering and Asterid evolution.</title>
        <authorList>
            <person name="Badouin H."/>
            <person name="Gouzy J."/>
            <person name="Grassa C.J."/>
            <person name="Murat F."/>
            <person name="Staton S.E."/>
            <person name="Cottret L."/>
            <person name="Lelandais-Briere C."/>
            <person name="Owens G.L."/>
            <person name="Carrere S."/>
            <person name="Mayjonade B."/>
            <person name="Legrand L."/>
            <person name="Gill N."/>
            <person name="Kane N.C."/>
            <person name="Bowers J.E."/>
            <person name="Hubner S."/>
            <person name="Bellec A."/>
            <person name="Berard A."/>
            <person name="Berges H."/>
            <person name="Blanchet N."/>
            <person name="Boniface M.C."/>
            <person name="Brunel D."/>
            <person name="Catrice O."/>
            <person name="Chaidir N."/>
            <person name="Claudel C."/>
            <person name="Donnadieu C."/>
            <person name="Faraut T."/>
            <person name="Fievet G."/>
            <person name="Helmstetter N."/>
            <person name="King M."/>
            <person name="Knapp S.J."/>
            <person name="Lai Z."/>
            <person name="Le Paslier M.C."/>
            <person name="Lippi Y."/>
            <person name="Lorenzon L."/>
            <person name="Mandel J.R."/>
            <person name="Marage G."/>
            <person name="Marchand G."/>
            <person name="Marquand E."/>
            <person name="Bret-Mestries E."/>
            <person name="Morien E."/>
            <person name="Nambeesan S."/>
            <person name="Nguyen T."/>
            <person name="Pegot-Espagnet P."/>
            <person name="Pouilly N."/>
            <person name="Raftis F."/>
            <person name="Sallet E."/>
            <person name="Schiex T."/>
            <person name="Thomas J."/>
            <person name="Vandecasteele C."/>
            <person name="Vares D."/>
            <person name="Vear F."/>
            <person name="Vautrin S."/>
            <person name="Crespi M."/>
            <person name="Mangin B."/>
            <person name="Burke J.M."/>
            <person name="Salse J."/>
            <person name="Munos S."/>
            <person name="Vincourt P."/>
            <person name="Rieseberg L.H."/>
            <person name="Langlade N.B."/>
        </authorList>
    </citation>
    <scope>NUCLEOTIDE SEQUENCE [LARGE SCALE GENOMIC DNA]</scope>
    <source>
        <strain evidence="3">cv. SF193</strain>
    </source>
</reference>
<proteinExistence type="predicted"/>
<gene>
    <name evidence="2" type="ORF">HannXRQ_Chr01g0001201</name>
</gene>
<evidence type="ECO:0000313" key="3">
    <source>
        <dbReference type="Proteomes" id="UP000215914"/>
    </source>
</evidence>
<evidence type="ECO:0000256" key="1">
    <source>
        <dbReference type="SAM" id="MobiDB-lite"/>
    </source>
</evidence>
<dbReference type="Pfam" id="PF14223">
    <property type="entry name" value="Retrotran_gag_2"/>
    <property type="match status" value="1"/>
</dbReference>